<proteinExistence type="predicted"/>
<comment type="caution">
    <text evidence="1">The sequence shown here is derived from an EMBL/GenBank/DDBJ whole genome shotgun (WGS) entry which is preliminary data.</text>
</comment>
<protein>
    <submittedName>
        <fullName evidence="1">Uncharacterized protein</fullName>
    </submittedName>
</protein>
<dbReference type="Proteomes" id="UP001054945">
    <property type="component" value="Unassembled WGS sequence"/>
</dbReference>
<dbReference type="AlphaFoldDB" id="A0AAV4N838"/>
<keyword evidence="2" id="KW-1185">Reference proteome</keyword>
<accession>A0AAV4N838</accession>
<evidence type="ECO:0000313" key="1">
    <source>
        <dbReference type="EMBL" id="GIX79574.1"/>
    </source>
</evidence>
<organism evidence="1 2">
    <name type="scientific">Caerostris extrusa</name>
    <name type="common">Bark spider</name>
    <name type="synonym">Caerostris bankana</name>
    <dbReference type="NCBI Taxonomy" id="172846"/>
    <lineage>
        <taxon>Eukaryota</taxon>
        <taxon>Metazoa</taxon>
        <taxon>Ecdysozoa</taxon>
        <taxon>Arthropoda</taxon>
        <taxon>Chelicerata</taxon>
        <taxon>Arachnida</taxon>
        <taxon>Araneae</taxon>
        <taxon>Araneomorphae</taxon>
        <taxon>Entelegynae</taxon>
        <taxon>Araneoidea</taxon>
        <taxon>Araneidae</taxon>
        <taxon>Caerostris</taxon>
    </lineage>
</organism>
<gene>
    <name evidence="1" type="ORF">CEXT_51471</name>
</gene>
<name>A0AAV4N838_CAEEX</name>
<dbReference type="EMBL" id="BPLR01002952">
    <property type="protein sequence ID" value="GIX79574.1"/>
    <property type="molecule type" value="Genomic_DNA"/>
</dbReference>
<evidence type="ECO:0000313" key="2">
    <source>
        <dbReference type="Proteomes" id="UP001054945"/>
    </source>
</evidence>
<sequence>MERIHSCSFNTLKLMIQEEVEEVECKLLKELFNKLGFPKVPKLVIQCDYAYNCKDPPFSKEGPLESKARKSDCHRLFTELALFTHDDISTESTAGALLIYKTQAAVPYIKRRPKLR</sequence>
<reference evidence="1 2" key="1">
    <citation type="submission" date="2021-06" db="EMBL/GenBank/DDBJ databases">
        <title>Caerostris extrusa draft genome.</title>
        <authorList>
            <person name="Kono N."/>
            <person name="Arakawa K."/>
        </authorList>
    </citation>
    <scope>NUCLEOTIDE SEQUENCE [LARGE SCALE GENOMIC DNA]</scope>
</reference>